<name>A0A067PI19_9AGAM</name>
<dbReference type="HOGENOM" id="CLU_1142730_0_0_1"/>
<evidence type="ECO:0000313" key="2">
    <source>
        <dbReference type="Proteomes" id="UP000027265"/>
    </source>
</evidence>
<gene>
    <name evidence="1" type="ORF">JAAARDRAFT_209274</name>
</gene>
<dbReference type="InParanoid" id="A0A067PI19"/>
<dbReference type="EMBL" id="KL197728">
    <property type="protein sequence ID" value="KDQ54558.1"/>
    <property type="molecule type" value="Genomic_DNA"/>
</dbReference>
<evidence type="ECO:0000313" key="1">
    <source>
        <dbReference type="EMBL" id="KDQ54558.1"/>
    </source>
</evidence>
<reference evidence="2" key="1">
    <citation type="journal article" date="2014" name="Proc. Natl. Acad. Sci. U.S.A.">
        <title>Extensive sampling of basidiomycete genomes demonstrates inadequacy of the white-rot/brown-rot paradigm for wood decay fungi.</title>
        <authorList>
            <person name="Riley R."/>
            <person name="Salamov A.A."/>
            <person name="Brown D.W."/>
            <person name="Nagy L.G."/>
            <person name="Floudas D."/>
            <person name="Held B.W."/>
            <person name="Levasseur A."/>
            <person name="Lombard V."/>
            <person name="Morin E."/>
            <person name="Otillar R."/>
            <person name="Lindquist E.A."/>
            <person name="Sun H."/>
            <person name="LaButti K.M."/>
            <person name="Schmutz J."/>
            <person name="Jabbour D."/>
            <person name="Luo H."/>
            <person name="Baker S.E."/>
            <person name="Pisabarro A.G."/>
            <person name="Walton J.D."/>
            <person name="Blanchette R.A."/>
            <person name="Henrissat B."/>
            <person name="Martin F."/>
            <person name="Cullen D."/>
            <person name="Hibbett D.S."/>
            <person name="Grigoriev I.V."/>
        </authorList>
    </citation>
    <scope>NUCLEOTIDE SEQUENCE [LARGE SCALE GENOMIC DNA]</scope>
    <source>
        <strain evidence="2">MUCL 33604</strain>
    </source>
</reference>
<dbReference type="Proteomes" id="UP000027265">
    <property type="component" value="Unassembled WGS sequence"/>
</dbReference>
<accession>A0A067PI19</accession>
<proteinExistence type="predicted"/>
<keyword evidence="2" id="KW-1185">Reference proteome</keyword>
<protein>
    <submittedName>
        <fullName evidence="1">Uncharacterized protein</fullName>
    </submittedName>
</protein>
<sequence length="243" mass="26267">MEFCESPVFINPTRLFADNVPGLVTSESLDFGSPPNTPDHGDLANDYFGASSPEGGEVDQLAAEQLVEARPILILQHTHMAQQLPALPGTNIYTCHSSSLTTRSSSTRYMYAAVIEPIAVQDLVNASFASPPFPPSFPSKPTSATICAGHARSAMPNTLAMYSDRRRIVAVVGFGRWSLGNLRGLVDLASLSSSLVVSGLDCFMLDRMFEELTPSRSCCLIRDSVSSAHVSSNTLFDRSWLSF</sequence>
<dbReference type="AlphaFoldDB" id="A0A067PI19"/>
<organism evidence="1 2">
    <name type="scientific">Jaapia argillacea MUCL 33604</name>
    <dbReference type="NCBI Taxonomy" id="933084"/>
    <lineage>
        <taxon>Eukaryota</taxon>
        <taxon>Fungi</taxon>
        <taxon>Dikarya</taxon>
        <taxon>Basidiomycota</taxon>
        <taxon>Agaricomycotina</taxon>
        <taxon>Agaricomycetes</taxon>
        <taxon>Agaricomycetidae</taxon>
        <taxon>Jaapiales</taxon>
        <taxon>Jaapiaceae</taxon>
        <taxon>Jaapia</taxon>
    </lineage>
</organism>